<dbReference type="PANTHER" id="PTHR34128:SF2">
    <property type="entry name" value="CYTOCHROME C-TYPE BIOGENESIS PROTEIN CCME HOMOLOG, MITOCHONDRIAL"/>
    <property type="match status" value="1"/>
</dbReference>
<feature type="region of interest" description="Disordered" evidence="11">
    <location>
        <begin position="143"/>
        <end position="165"/>
    </location>
</feature>
<feature type="binding site" description="axial binding residue" evidence="10">
    <location>
        <position position="132"/>
    </location>
    <ligand>
        <name>heme</name>
        <dbReference type="ChEBI" id="CHEBI:30413"/>
    </ligand>
    <ligandPart>
        <name>Fe</name>
        <dbReference type="ChEBI" id="CHEBI:18248"/>
    </ligandPart>
</feature>
<accession>A0ABT5HUS4</accession>
<evidence type="ECO:0000256" key="3">
    <source>
        <dbReference type="ARBA" id="ARBA00022692"/>
    </source>
</evidence>
<evidence type="ECO:0000256" key="9">
    <source>
        <dbReference type="ARBA" id="ARBA00023136"/>
    </source>
</evidence>
<dbReference type="InterPro" id="IPR004329">
    <property type="entry name" value="CcmE"/>
</dbReference>
<feature type="topological domain" description="Cytoplasmic" evidence="10">
    <location>
        <begin position="1"/>
        <end position="13"/>
    </location>
</feature>
<evidence type="ECO:0000256" key="11">
    <source>
        <dbReference type="SAM" id="MobiDB-lite"/>
    </source>
</evidence>
<gene>
    <name evidence="10 12" type="primary">ccmE</name>
    <name evidence="10" type="synonym">cycJ</name>
    <name evidence="12" type="ORF">PQU92_10260</name>
</gene>
<proteinExistence type="inferred from homology"/>
<dbReference type="HAMAP" id="MF_01959">
    <property type="entry name" value="CcmE"/>
    <property type="match status" value="1"/>
</dbReference>
<evidence type="ECO:0000256" key="4">
    <source>
        <dbReference type="ARBA" id="ARBA00022723"/>
    </source>
</evidence>
<dbReference type="NCBIfam" id="NF009731">
    <property type="entry name" value="PRK13254.1-5"/>
    <property type="match status" value="1"/>
</dbReference>
<evidence type="ECO:0000256" key="2">
    <source>
        <dbReference type="ARBA" id="ARBA00022617"/>
    </source>
</evidence>
<evidence type="ECO:0000313" key="12">
    <source>
        <dbReference type="EMBL" id="MDC7683662.1"/>
    </source>
</evidence>
<feature type="topological domain" description="Extracellular" evidence="10">
    <location>
        <begin position="35"/>
        <end position="165"/>
    </location>
</feature>
<keyword evidence="8 10" id="KW-0408">Iron</keyword>
<keyword evidence="5 10" id="KW-0201">Cytochrome c-type biogenesis</keyword>
<comment type="subcellular location">
    <subcellularLocation>
        <location evidence="10">Cell membrane</location>
        <topology evidence="10">Single-pass type II membrane protein</topology>
    </subcellularLocation>
    <subcellularLocation>
        <location evidence="1">Membrane</location>
    </subcellularLocation>
</comment>
<evidence type="ECO:0000256" key="10">
    <source>
        <dbReference type="HAMAP-Rule" id="MF_01959"/>
    </source>
</evidence>
<evidence type="ECO:0000256" key="7">
    <source>
        <dbReference type="ARBA" id="ARBA00022989"/>
    </source>
</evidence>
<keyword evidence="10" id="KW-1003">Cell membrane</keyword>
<dbReference type="Pfam" id="PF03100">
    <property type="entry name" value="CcmE"/>
    <property type="match status" value="1"/>
</dbReference>
<dbReference type="Proteomes" id="UP001214854">
    <property type="component" value="Unassembled WGS sequence"/>
</dbReference>
<dbReference type="EMBL" id="JAQQKX010000007">
    <property type="protein sequence ID" value="MDC7683662.1"/>
    <property type="molecule type" value="Genomic_DNA"/>
</dbReference>
<dbReference type="Gene3D" id="2.40.50.140">
    <property type="entry name" value="Nucleic acid-binding proteins"/>
    <property type="match status" value="1"/>
</dbReference>
<evidence type="ECO:0000256" key="1">
    <source>
        <dbReference type="ARBA" id="ARBA00004370"/>
    </source>
</evidence>
<protein>
    <recommendedName>
        <fullName evidence="10">Cytochrome c-type biogenesis protein CcmE</fullName>
    </recommendedName>
    <alternativeName>
        <fullName evidence="10">Cytochrome c maturation protein E</fullName>
    </alternativeName>
    <alternativeName>
        <fullName evidence="10">Heme chaperone CcmE</fullName>
    </alternativeName>
</protein>
<feature type="binding site" description="covalent" evidence="10">
    <location>
        <position position="128"/>
    </location>
    <ligand>
        <name>heme</name>
        <dbReference type="ChEBI" id="CHEBI:30413"/>
    </ligand>
</feature>
<dbReference type="SUPFAM" id="SSF82093">
    <property type="entry name" value="Heme chaperone CcmE"/>
    <property type="match status" value="1"/>
</dbReference>
<keyword evidence="6 10" id="KW-0735">Signal-anchor</keyword>
<organism evidence="12 13">
    <name type="scientific">Asticcacaulis aquaticus</name>
    <dbReference type="NCBI Taxonomy" id="2984212"/>
    <lineage>
        <taxon>Bacteria</taxon>
        <taxon>Pseudomonadati</taxon>
        <taxon>Pseudomonadota</taxon>
        <taxon>Alphaproteobacteria</taxon>
        <taxon>Caulobacterales</taxon>
        <taxon>Caulobacteraceae</taxon>
        <taxon>Asticcacaulis</taxon>
    </lineage>
</organism>
<keyword evidence="9 10" id="KW-0472">Membrane</keyword>
<evidence type="ECO:0000313" key="13">
    <source>
        <dbReference type="Proteomes" id="UP001214854"/>
    </source>
</evidence>
<name>A0ABT5HUS4_9CAUL</name>
<keyword evidence="7 10" id="KW-1133">Transmembrane helix</keyword>
<dbReference type="InterPro" id="IPR012340">
    <property type="entry name" value="NA-bd_OB-fold"/>
</dbReference>
<sequence length="165" mass="18249">MTLLPKSMKARRRLMIFLFAAPVLIAGVALALFAMKDQVVYFYTPAQAYEAHVTPGRTMRLGGLVKAGSVVKGTDGEVTFVVRDQKAEMTVHFKGDLPDLFREGQGVVCEGQMSGTDRFEARTVLAKHDETYMPKEVVKAIKAQGEWRPESAQKPDSKPFGEAQK</sequence>
<evidence type="ECO:0000256" key="6">
    <source>
        <dbReference type="ARBA" id="ARBA00022968"/>
    </source>
</evidence>
<keyword evidence="2 10" id="KW-0349">Heme</keyword>
<dbReference type="PANTHER" id="PTHR34128">
    <property type="entry name" value="CYTOCHROME C-TYPE BIOGENESIS PROTEIN CCME HOMOLOG, MITOCHONDRIAL"/>
    <property type="match status" value="1"/>
</dbReference>
<evidence type="ECO:0000256" key="5">
    <source>
        <dbReference type="ARBA" id="ARBA00022748"/>
    </source>
</evidence>
<dbReference type="RefSeq" id="WP_272748129.1">
    <property type="nucleotide sequence ID" value="NZ_JAQQKX010000007.1"/>
</dbReference>
<comment type="caution">
    <text evidence="12">The sequence shown here is derived from an EMBL/GenBank/DDBJ whole genome shotgun (WGS) entry which is preliminary data.</text>
</comment>
<dbReference type="InterPro" id="IPR036127">
    <property type="entry name" value="CcmE-like_sf"/>
</dbReference>
<comment type="function">
    <text evidence="10">Heme chaperone required for the biogenesis of c-type cytochromes. Transiently binds heme delivered by CcmC and transfers the heme to apo-cytochromes in a process facilitated by CcmF and CcmH.</text>
</comment>
<dbReference type="NCBIfam" id="NF009727">
    <property type="entry name" value="PRK13254.1-1"/>
    <property type="match status" value="1"/>
</dbReference>
<keyword evidence="3 10" id="KW-0812">Transmembrane</keyword>
<reference evidence="12 13" key="1">
    <citation type="submission" date="2023-01" db="EMBL/GenBank/DDBJ databases">
        <title>Novel species of the genus Asticcacaulis isolated from rivers.</title>
        <authorList>
            <person name="Lu H."/>
        </authorList>
    </citation>
    <scope>NUCLEOTIDE SEQUENCE [LARGE SCALE GENOMIC DNA]</scope>
    <source>
        <strain evidence="12 13">BYS171W</strain>
    </source>
</reference>
<keyword evidence="13" id="KW-1185">Reference proteome</keyword>
<evidence type="ECO:0000256" key="8">
    <source>
        <dbReference type="ARBA" id="ARBA00023004"/>
    </source>
</evidence>
<keyword evidence="4 10" id="KW-0479">Metal-binding</keyword>
<comment type="similarity">
    <text evidence="10">Belongs to the CcmE/CycJ family.</text>
</comment>